<proteinExistence type="inferred from homology"/>
<dbReference type="Gene3D" id="3.30.559.10">
    <property type="entry name" value="Chloramphenicol acetyltransferase-like domain"/>
    <property type="match status" value="3"/>
</dbReference>
<evidence type="ECO:0008006" key="6">
    <source>
        <dbReference type="Google" id="ProtNLM"/>
    </source>
</evidence>
<organism evidence="4 5">
    <name type="scientific">Nyssa sinensis</name>
    <dbReference type="NCBI Taxonomy" id="561372"/>
    <lineage>
        <taxon>Eukaryota</taxon>
        <taxon>Viridiplantae</taxon>
        <taxon>Streptophyta</taxon>
        <taxon>Embryophyta</taxon>
        <taxon>Tracheophyta</taxon>
        <taxon>Spermatophyta</taxon>
        <taxon>Magnoliopsida</taxon>
        <taxon>eudicotyledons</taxon>
        <taxon>Gunneridae</taxon>
        <taxon>Pentapetalae</taxon>
        <taxon>asterids</taxon>
        <taxon>Cornales</taxon>
        <taxon>Nyssaceae</taxon>
        <taxon>Nyssa</taxon>
    </lineage>
</organism>
<keyword evidence="3" id="KW-0012">Acyltransferase</keyword>
<keyword evidence="5" id="KW-1185">Reference proteome</keyword>
<dbReference type="PANTHER" id="PTHR31623">
    <property type="entry name" value="F21J9.9"/>
    <property type="match status" value="1"/>
</dbReference>
<dbReference type="OrthoDB" id="671439at2759"/>
<dbReference type="AlphaFoldDB" id="A0A5J5ASK0"/>
<dbReference type="Pfam" id="PF02458">
    <property type="entry name" value="Transferase"/>
    <property type="match status" value="2"/>
</dbReference>
<comment type="similarity">
    <text evidence="1">Belongs to the plant acyltransferase family.</text>
</comment>
<protein>
    <recommendedName>
        <fullName evidence="6">Vinorine synthase-like</fullName>
    </recommendedName>
</protein>
<evidence type="ECO:0000256" key="3">
    <source>
        <dbReference type="ARBA" id="ARBA00023315"/>
    </source>
</evidence>
<reference evidence="4 5" key="1">
    <citation type="submission" date="2019-09" db="EMBL/GenBank/DDBJ databases">
        <title>A chromosome-level genome assembly of the Chinese tupelo Nyssa sinensis.</title>
        <authorList>
            <person name="Yang X."/>
            <person name="Kang M."/>
            <person name="Yang Y."/>
            <person name="Xiong H."/>
            <person name="Wang M."/>
            <person name="Zhang Z."/>
            <person name="Wang Z."/>
            <person name="Wu H."/>
            <person name="Ma T."/>
            <person name="Liu J."/>
            <person name="Xi Z."/>
        </authorList>
    </citation>
    <scope>NUCLEOTIDE SEQUENCE [LARGE SCALE GENOMIC DNA]</scope>
    <source>
        <strain evidence="4">J267</strain>
        <tissue evidence="4">Leaf</tissue>
    </source>
</reference>
<accession>A0A5J5ASK0</accession>
<dbReference type="PANTHER" id="PTHR31623:SF17">
    <property type="entry name" value="F21J9.9"/>
    <property type="match status" value="1"/>
</dbReference>
<evidence type="ECO:0000313" key="5">
    <source>
        <dbReference type="Proteomes" id="UP000325577"/>
    </source>
</evidence>
<dbReference type="GO" id="GO:0016746">
    <property type="term" value="F:acyltransferase activity"/>
    <property type="evidence" value="ECO:0007669"/>
    <property type="project" value="UniProtKB-KW"/>
</dbReference>
<dbReference type="Proteomes" id="UP000325577">
    <property type="component" value="Linkage Group LG19"/>
</dbReference>
<dbReference type="EMBL" id="CM018042">
    <property type="protein sequence ID" value="KAA8533258.1"/>
    <property type="molecule type" value="Genomic_DNA"/>
</dbReference>
<keyword evidence="2" id="KW-0808">Transferase</keyword>
<gene>
    <name evidence="4" type="ORF">F0562_033209</name>
</gene>
<evidence type="ECO:0000256" key="1">
    <source>
        <dbReference type="ARBA" id="ARBA00009861"/>
    </source>
</evidence>
<evidence type="ECO:0000256" key="2">
    <source>
        <dbReference type="ARBA" id="ARBA00022679"/>
    </source>
</evidence>
<name>A0A5J5ASK0_9ASTE</name>
<sequence length="694" mass="77221">MKVEVEVVSTDTIKPSSPTPHHLRNYQLSFLDQISPPIFMPLVFFFEADHGDQNNFTNAAMSNQFKKSLSETLTQFYPLAGRVMDNLQIDCNDAGVPYFEARANCRLSEVVGDPIPGELNKFLPCELDDIRDLPMVIQVTFFDCGGLVLSVGFSHKVADALSFLMFVKSWAGTARGDRHRPCPCFGSSTIFPQKNLSGFKPTTGIVKEKIVTKRFVFTAAKIATLRDNYTDKNGAEEYSRPPTRIEALSAFIWSRFVAATQAKGDSGKIYTVLHAVNLRTRIDPPLPEYYFGNISRVAIAVASMDSEEECSFSDSKLDIVDRSNQLKQSLSDALTRFYPLAGRTRANLYIDCNDEGVPYVEAQVQCQLSVVVKQPEPAELNRLLPCELDNVGDLLLAIQVNIFGCGGIAVGLCISHKIADALSLFMFINGWAATARGDSDIVSPNFGLATIFPPRKLSGFKPGTGIYKDKCVTKRFVFNSSMIAFLKRKYTNSIYAENARSRPSRTEALSAFIWSRFVAATQGKEEEEEPSKRLINMVCQLVNLRTRTDPPLPENYFGNIVSFPMATPSMDSKEDCYGVINSIREAIKKVDGDYVKKLQGGEEHFMEDPAKKGGVVSFTFSSLCRFPIYEADFGWGKPVWVASASLTKKNVVLFMDTKVGNGIEAWINMEEEDMAKFQSDKEFLALFSPIQACI</sequence>
<evidence type="ECO:0000313" key="4">
    <source>
        <dbReference type="EMBL" id="KAA8533258.1"/>
    </source>
</evidence>
<dbReference type="InterPro" id="IPR023213">
    <property type="entry name" value="CAT-like_dom_sf"/>
</dbReference>